<reference evidence="1 2" key="1">
    <citation type="submission" date="2018-10" db="EMBL/GenBank/DDBJ databases">
        <authorList>
            <consortium name="Molecular Microbiology and Infection Unit (UMMI)"/>
            <person name="Machado M."/>
        </authorList>
    </citation>
    <scope>NUCLEOTIDE SEQUENCE [LARGE SCALE GENOMIC DNA]</scope>
    <source>
        <strain evidence="1">FMV2238.02</strain>
    </source>
</reference>
<evidence type="ECO:0000313" key="2">
    <source>
        <dbReference type="Proteomes" id="UP000280759"/>
    </source>
</evidence>
<keyword evidence="2" id="KW-1185">Reference proteome</keyword>
<evidence type="ECO:0000313" key="1">
    <source>
        <dbReference type="EMBL" id="VDC43268.1"/>
    </source>
</evidence>
<sequence length="211" mass="24160">MNNYIDLAKTYGGFTSLDTNYLNHLLAGLTDQQKLAFITPPPSVINAYFAEIYQKQSPQAATDYYFNLSKALGLFTDCPSFDEVKPFVRLNLSGKAYGFAYQNDQEVALVFSEKAEPKNPSLLFELTQIFPQYMVYEDKGQLKMQAQSFDQEIQEDITPKEALLTKIYRLANGVIMLKGFNVEELLALSQTFSGQKYYDFAQREFMIYITQ</sequence>
<name>A0A3P5XRC7_STRCB</name>
<evidence type="ECO:0008006" key="3">
    <source>
        <dbReference type="Google" id="ProtNLM"/>
    </source>
</evidence>
<accession>A0A3P5XRC7</accession>
<dbReference type="EMBL" id="UXEP01000030">
    <property type="protein sequence ID" value="VDC43268.1"/>
    <property type="molecule type" value="Genomic_DNA"/>
</dbReference>
<proteinExistence type="predicted"/>
<dbReference type="AlphaFoldDB" id="A0A3P5XRC7"/>
<organism evidence="1 2">
    <name type="scientific">Streptococcus canis</name>
    <dbReference type="NCBI Taxonomy" id="1329"/>
    <lineage>
        <taxon>Bacteria</taxon>
        <taxon>Bacillati</taxon>
        <taxon>Bacillota</taxon>
        <taxon>Bacilli</taxon>
        <taxon>Lactobacillales</taxon>
        <taxon>Streptococcaceae</taxon>
        <taxon>Streptococcus</taxon>
    </lineage>
</organism>
<gene>
    <name evidence="1" type="ORF">FMV2238Y02_17650</name>
</gene>
<dbReference type="Proteomes" id="UP000280759">
    <property type="component" value="Unassembled WGS sequence"/>
</dbReference>
<dbReference type="RefSeq" id="WP_125074668.1">
    <property type="nucleotide sequence ID" value="NZ_UXEP01000030.1"/>
</dbReference>
<protein>
    <recommendedName>
        <fullName evidence="3">Cystathionine beta-lyase</fullName>
    </recommendedName>
</protein>